<proteinExistence type="inferred from homology"/>
<feature type="active site" evidence="5">
    <location>
        <position position="80"/>
    </location>
</feature>
<dbReference type="AlphaFoldDB" id="A0A956M391"/>
<sequence>MAVAVVLFFVLRAFLVQTFVITSGSMEDTLLVGDMLLVNRAAIGSRVPLLGFRIPGYSRPERLDVIVFDPPHEETLKLIKRLIGMPGDTLEMRDRVLYRNGQPQDEPYVKHDDVPDESHPWMQWQMDVLQAGVDPATYRPTRDNWGPIVIPEDRYFMLGDNRERSLDSRYWGLLEGWRLEGRAEFIYFSYNRDSYRPFPAIREVRWGRIASGIH</sequence>
<evidence type="ECO:0000256" key="2">
    <source>
        <dbReference type="ARBA" id="ARBA00009370"/>
    </source>
</evidence>
<evidence type="ECO:0000256" key="3">
    <source>
        <dbReference type="ARBA" id="ARBA00013208"/>
    </source>
</evidence>
<name>A0A956M391_UNCEI</name>
<reference evidence="8" key="1">
    <citation type="submission" date="2020-04" db="EMBL/GenBank/DDBJ databases">
        <authorList>
            <person name="Zhang T."/>
        </authorList>
    </citation>
    <scope>NUCLEOTIDE SEQUENCE</scope>
    <source>
        <strain evidence="8">HKST-UBA01</strain>
    </source>
</reference>
<keyword evidence="6" id="KW-0645">Protease</keyword>
<dbReference type="EMBL" id="JAGQHR010001014">
    <property type="protein sequence ID" value="MCA9730148.1"/>
    <property type="molecule type" value="Genomic_DNA"/>
</dbReference>
<protein>
    <recommendedName>
        <fullName evidence="3 6">Signal peptidase I</fullName>
        <ecNumber evidence="3 6">3.4.21.89</ecNumber>
    </recommendedName>
</protein>
<comment type="caution">
    <text evidence="8">The sequence shown here is derived from an EMBL/GenBank/DDBJ whole genome shotgun (WGS) entry which is preliminary data.</text>
</comment>
<dbReference type="NCBIfam" id="TIGR02227">
    <property type="entry name" value="sigpep_I_bact"/>
    <property type="match status" value="1"/>
</dbReference>
<dbReference type="EC" id="3.4.21.89" evidence="3 6"/>
<organism evidence="8 9">
    <name type="scientific">Eiseniibacteriota bacterium</name>
    <dbReference type="NCBI Taxonomy" id="2212470"/>
    <lineage>
        <taxon>Bacteria</taxon>
        <taxon>Candidatus Eiseniibacteriota</taxon>
    </lineage>
</organism>
<evidence type="ECO:0000313" key="8">
    <source>
        <dbReference type="EMBL" id="MCA9730148.1"/>
    </source>
</evidence>
<keyword evidence="4 6" id="KW-0378">Hydrolase</keyword>
<dbReference type="PRINTS" id="PR00727">
    <property type="entry name" value="LEADERPTASE"/>
</dbReference>
<dbReference type="Pfam" id="PF10502">
    <property type="entry name" value="Peptidase_S26"/>
    <property type="match status" value="1"/>
</dbReference>
<dbReference type="InterPro" id="IPR019758">
    <property type="entry name" value="Pept_S26A_signal_pept_1_CS"/>
</dbReference>
<dbReference type="CDD" id="cd06530">
    <property type="entry name" value="S26_SPase_I"/>
    <property type="match status" value="1"/>
</dbReference>
<dbReference type="GO" id="GO:0004252">
    <property type="term" value="F:serine-type endopeptidase activity"/>
    <property type="evidence" value="ECO:0007669"/>
    <property type="project" value="InterPro"/>
</dbReference>
<comment type="similarity">
    <text evidence="2 6">Belongs to the peptidase S26 family.</text>
</comment>
<dbReference type="GO" id="GO:0006465">
    <property type="term" value="P:signal peptide processing"/>
    <property type="evidence" value="ECO:0007669"/>
    <property type="project" value="InterPro"/>
</dbReference>
<dbReference type="SUPFAM" id="SSF51306">
    <property type="entry name" value="LexA/Signal peptidase"/>
    <property type="match status" value="1"/>
</dbReference>
<comment type="subcellular location">
    <subcellularLocation>
        <location evidence="6">Membrane</location>
        <topology evidence="6">Single-pass type II membrane protein</topology>
    </subcellularLocation>
</comment>
<dbReference type="InterPro" id="IPR000223">
    <property type="entry name" value="Pept_S26A_signal_pept_1"/>
</dbReference>
<feature type="active site" evidence="5">
    <location>
        <position position="25"/>
    </location>
</feature>
<dbReference type="PANTHER" id="PTHR43390">
    <property type="entry name" value="SIGNAL PEPTIDASE I"/>
    <property type="match status" value="1"/>
</dbReference>
<dbReference type="Proteomes" id="UP000697710">
    <property type="component" value="Unassembled WGS sequence"/>
</dbReference>
<dbReference type="GO" id="GO:0009003">
    <property type="term" value="F:signal peptidase activity"/>
    <property type="evidence" value="ECO:0007669"/>
    <property type="project" value="UniProtKB-EC"/>
</dbReference>
<evidence type="ECO:0000313" key="9">
    <source>
        <dbReference type="Proteomes" id="UP000697710"/>
    </source>
</evidence>
<accession>A0A956M391</accession>
<reference evidence="8" key="2">
    <citation type="journal article" date="2021" name="Microbiome">
        <title>Successional dynamics and alternative stable states in a saline activated sludge microbial community over 9 years.</title>
        <authorList>
            <person name="Wang Y."/>
            <person name="Ye J."/>
            <person name="Ju F."/>
            <person name="Liu L."/>
            <person name="Boyd J.A."/>
            <person name="Deng Y."/>
            <person name="Parks D.H."/>
            <person name="Jiang X."/>
            <person name="Yin X."/>
            <person name="Woodcroft B.J."/>
            <person name="Tyson G.W."/>
            <person name="Hugenholtz P."/>
            <person name="Polz M.F."/>
            <person name="Zhang T."/>
        </authorList>
    </citation>
    <scope>NUCLEOTIDE SEQUENCE</scope>
    <source>
        <strain evidence="8">HKST-UBA01</strain>
    </source>
</reference>
<evidence type="ECO:0000259" key="7">
    <source>
        <dbReference type="Pfam" id="PF10502"/>
    </source>
</evidence>
<dbReference type="InterPro" id="IPR019757">
    <property type="entry name" value="Pept_S26A_signal_pept_1_Lys-AS"/>
</dbReference>
<dbReference type="PROSITE" id="PS00761">
    <property type="entry name" value="SPASE_I_3"/>
    <property type="match status" value="1"/>
</dbReference>
<evidence type="ECO:0000256" key="5">
    <source>
        <dbReference type="PIRSR" id="PIRSR600223-1"/>
    </source>
</evidence>
<dbReference type="InterPro" id="IPR019533">
    <property type="entry name" value="Peptidase_S26"/>
</dbReference>
<dbReference type="PANTHER" id="PTHR43390:SF1">
    <property type="entry name" value="CHLOROPLAST PROCESSING PEPTIDASE"/>
    <property type="match status" value="1"/>
</dbReference>
<gene>
    <name evidence="8" type="primary">lepB</name>
    <name evidence="8" type="ORF">KC729_20860</name>
</gene>
<evidence type="ECO:0000256" key="1">
    <source>
        <dbReference type="ARBA" id="ARBA00000677"/>
    </source>
</evidence>
<evidence type="ECO:0000256" key="4">
    <source>
        <dbReference type="ARBA" id="ARBA00022801"/>
    </source>
</evidence>
<dbReference type="Gene3D" id="2.10.109.10">
    <property type="entry name" value="Umud Fragment, subunit A"/>
    <property type="match status" value="1"/>
</dbReference>
<feature type="domain" description="Peptidase S26" evidence="7">
    <location>
        <begin position="2"/>
        <end position="188"/>
    </location>
</feature>
<dbReference type="GO" id="GO:0016020">
    <property type="term" value="C:membrane"/>
    <property type="evidence" value="ECO:0007669"/>
    <property type="project" value="UniProtKB-SubCell"/>
</dbReference>
<dbReference type="PROSITE" id="PS00760">
    <property type="entry name" value="SPASE_I_2"/>
    <property type="match status" value="1"/>
</dbReference>
<evidence type="ECO:0000256" key="6">
    <source>
        <dbReference type="RuleBase" id="RU362042"/>
    </source>
</evidence>
<comment type="catalytic activity">
    <reaction evidence="1 6">
        <text>Cleavage of hydrophobic, N-terminal signal or leader sequences from secreted and periplasmic proteins.</text>
        <dbReference type="EC" id="3.4.21.89"/>
    </reaction>
</comment>
<dbReference type="InterPro" id="IPR036286">
    <property type="entry name" value="LexA/Signal_pep-like_sf"/>
</dbReference>